<dbReference type="AlphaFoldDB" id="A0A0E9XBP3"/>
<dbReference type="EMBL" id="GBXM01008513">
    <property type="protein sequence ID" value="JAI00065.1"/>
    <property type="molecule type" value="Transcribed_RNA"/>
</dbReference>
<name>A0A0E9XBP3_ANGAN</name>
<protein>
    <submittedName>
        <fullName evidence="1">Uncharacterized protein</fullName>
    </submittedName>
</protein>
<sequence>MKQEVGIQRDNTELDGLPWLVDGLVCLYDGEGRAWFDQDFGLLAQRRFFPLDRGLNVATVSVLTGGTWNFTQRWNSAVTNSSKRVVLLAPISRVSIKESGPFWRTMWAQIVSVLPPFVWEVTVTRYIGSSGCLDFAACSSTQAISSSPSILRGEDQKIINQYAHT</sequence>
<evidence type="ECO:0000313" key="1">
    <source>
        <dbReference type="EMBL" id="JAI00065.1"/>
    </source>
</evidence>
<proteinExistence type="predicted"/>
<organism evidence="1">
    <name type="scientific">Anguilla anguilla</name>
    <name type="common">European freshwater eel</name>
    <name type="synonym">Muraena anguilla</name>
    <dbReference type="NCBI Taxonomy" id="7936"/>
    <lineage>
        <taxon>Eukaryota</taxon>
        <taxon>Metazoa</taxon>
        <taxon>Chordata</taxon>
        <taxon>Craniata</taxon>
        <taxon>Vertebrata</taxon>
        <taxon>Euteleostomi</taxon>
        <taxon>Actinopterygii</taxon>
        <taxon>Neopterygii</taxon>
        <taxon>Teleostei</taxon>
        <taxon>Anguilliformes</taxon>
        <taxon>Anguillidae</taxon>
        <taxon>Anguilla</taxon>
    </lineage>
</organism>
<accession>A0A0E9XBP3</accession>
<reference evidence="1" key="1">
    <citation type="submission" date="2014-11" db="EMBL/GenBank/DDBJ databases">
        <authorList>
            <person name="Amaro Gonzalez C."/>
        </authorList>
    </citation>
    <scope>NUCLEOTIDE SEQUENCE</scope>
</reference>
<reference evidence="1" key="2">
    <citation type="journal article" date="2015" name="Fish Shellfish Immunol.">
        <title>Early steps in the European eel (Anguilla anguilla)-Vibrio vulnificus interaction in the gills: Role of the RtxA13 toxin.</title>
        <authorList>
            <person name="Callol A."/>
            <person name="Pajuelo D."/>
            <person name="Ebbesson L."/>
            <person name="Teles M."/>
            <person name="MacKenzie S."/>
            <person name="Amaro C."/>
        </authorList>
    </citation>
    <scope>NUCLEOTIDE SEQUENCE</scope>
</reference>